<keyword evidence="4" id="KW-1185">Reference proteome</keyword>
<keyword evidence="2" id="KW-0812">Transmembrane</keyword>
<keyword evidence="2" id="KW-0472">Membrane</keyword>
<evidence type="ECO:0000256" key="1">
    <source>
        <dbReference type="SAM" id="MobiDB-lite"/>
    </source>
</evidence>
<feature type="compositionally biased region" description="Low complexity" evidence="1">
    <location>
        <begin position="10"/>
        <end position="20"/>
    </location>
</feature>
<reference evidence="4" key="1">
    <citation type="submission" date="2010-08" db="EMBL/GenBank/DDBJ databases">
        <authorList>
            <consortium name="Caenorhabditis japonica Sequencing Consortium"/>
            <person name="Wilson R.K."/>
        </authorList>
    </citation>
    <scope>NUCLEOTIDE SEQUENCE [LARGE SCALE GENOMIC DNA]</scope>
    <source>
        <strain evidence="4">DF5081</strain>
    </source>
</reference>
<name>A0A8R1IK59_CAEJA</name>
<evidence type="ECO:0000256" key="2">
    <source>
        <dbReference type="SAM" id="Phobius"/>
    </source>
</evidence>
<dbReference type="Proteomes" id="UP000005237">
    <property type="component" value="Unassembled WGS sequence"/>
</dbReference>
<evidence type="ECO:0000313" key="4">
    <source>
        <dbReference type="Proteomes" id="UP000005237"/>
    </source>
</evidence>
<accession>A0A8R1IK59</accession>
<feature type="compositionally biased region" description="Basic and acidic residues" evidence="1">
    <location>
        <begin position="21"/>
        <end position="30"/>
    </location>
</feature>
<dbReference type="EnsemblMetazoa" id="CJA33108a.1">
    <property type="protein sequence ID" value="CJA33108a.1"/>
    <property type="gene ID" value="WBGene00208955"/>
</dbReference>
<evidence type="ECO:0000313" key="3">
    <source>
        <dbReference type="EnsemblMetazoa" id="CJA33108a.1"/>
    </source>
</evidence>
<dbReference type="AlphaFoldDB" id="A0A8R1IK59"/>
<feature type="region of interest" description="Disordered" evidence="1">
    <location>
        <begin position="1"/>
        <end position="43"/>
    </location>
</feature>
<protein>
    <submittedName>
        <fullName evidence="3">Uncharacterized protein</fullName>
    </submittedName>
</protein>
<sequence length="389" mass="44761">MSTRSKDESSGGASSGASDTSKADTSKDELEGSGGKGVRIRKRGAKRAKVSDCSAKTHNVYANFEASCNFYTNYEGFATLTQTIHNEHANFENPARIDYSVYVQHASKYGLEFSRLGSFVTSWAIPVPYTCHYNTFSNATVCTAISYDMMKVYYFTSQSNLPRQSTYWIPRYLTYDAFYTYADRYGVDYILIHHKGQWIYRINFQQYYQSRQTFFKVFHLKTPPQNFMFEKFEFADENGLITRYMFVHPNGQRSYRYFYSLFSEVSGLETFCVHNKLINGTLMIMGGVIAAPEKGPAAALRATLGIKKQDTAELHTVLRILFYCATAYLTVFVVVQIIPPRKAAIWRDVRRADREIQRLAPVIENVMARVYVFMENEKKMARKKEKKSK</sequence>
<organism evidence="3 4">
    <name type="scientific">Caenorhabditis japonica</name>
    <dbReference type="NCBI Taxonomy" id="281687"/>
    <lineage>
        <taxon>Eukaryota</taxon>
        <taxon>Metazoa</taxon>
        <taxon>Ecdysozoa</taxon>
        <taxon>Nematoda</taxon>
        <taxon>Chromadorea</taxon>
        <taxon>Rhabditida</taxon>
        <taxon>Rhabditina</taxon>
        <taxon>Rhabditomorpha</taxon>
        <taxon>Rhabditoidea</taxon>
        <taxon>Rhabditidae</taxon>
        <taxon>Peloderinae</taxon>
        <taxon>Caenorhabditis</taxon>
    </lineage>
</organism>
<feature type="transmembrane region" description="Helical" evidence="2">
    <location>
        <begin position="320"/>
        <end position="338"/>
    </location>
</feature>
<keyword evidence="2" id="KW-1133">Transmembrane helix</keyword>
<reference evidence="3" key="2">
    <citation type="submission" date="2022-06" db="UniProtKB">
        <authorList>
            <consortium name="EnsemblMetazoa"/>
        </authorList>
    </citation>
    <scope>IDENTIFICATION</scope>
    <source>
        <strain evidence="3">DF5081</strain>
    </source>
</reference>
<proteinExistence type="predicted"/>